<feature type="transmembrane region" description="Helical" evidence="1">
    <location>
        <begin position="33"/>
        <end position="55"/>
    </location>
</feature>
<protein>
    <submittedName>
        <fullName evidence="2">Uncharacterized protein</fullName>
    </submittedName>
</protein>
<evidence type="ECO:0000313" key="2">
    <source>
        <dbReference type="EMBL" id="NDU94275.1"/>
    </source>
</evidence>
<sequence length="62" mass="7047">MNLFQALLYFSFFVFSVVIYNGVNWLLNQPSDITLILAGVGIIVYVWVAVTSKAFTKNPFKK</sequence>
<name>A0A6L9L183_9BACT</name>
<organism evidence="2 3">
    <name type="scientific">Spirosoma terrae</name>
    <dbReference type="NCBI Taxonomy" id="1968276"/>
    <lineage>
        <taxon>Bacteria</taxon>
        <taxon>Pseudomonadati</taxon>
        <taxon>Bacteroidota</taxon>
        <taxon>Cytophagia</taxon>
        <taxon>Cytophagales</taxon>
        <taxon>Cytophagaceae</taxon>
        <taxon>Spirosoma</taxon>
    </lineage>
</organism>
<keyword evidence="3" id="KW-1185">Reference proteome</keyword>
<evidence type="ECO:0000313" key="3">
    <source>
        <dbReference type="Proteomes" id="UP000474175"/>
    </source>
</evidence>
<accession>A0A6L9L183</accession>
<keyword evidence="1" id="KW-1133">Transmembrane helix</keyword>
<comment type="caution">
    <text evidence="2">The sequence shown here is derived from an EMBL/GenBank/DDBJ whole genome shotgun (WGS) entry which is preliminary data.</text>
</comment>
<reference evidence="2 3" key="1">
    <citation type="submission" date="2020-02" db="EMBL/GenBank/DDBJ databases">
        <title>Draft genome sequence of two Spirosoma agri KCTC 52727 and Spirosoma terrae KCTC 52035.</title>
        <authorList>
            <person name="Rojas J."/>
            <person name="Ambika Manirajan B."/>
            <person name="Suarez C."/>
            <person name="Ratering S."/>
            <person name="Schnell S."/>
        </authorList>
    </citation>
    <scope>NUCLEOTIDE SEQUENCE [LARGE SCALE GENOMIC DNA]</scope>
    <source>
        <strain evidence="2 3">KCTC 52035</strain>
    </source>
</reference>
<dbReference type="RefSeq" id="WP_163943989.1">
    <property type="nucleotide sequence ID" value="NZ_JAAFZH010000002.1"/>
</dbReference>
<keyword evidence="1" id="KW-0812">Transmembrane</keyword>
<proteinExistence type="predicted"/>
<gene>
    <name evidence="2" type="ORF">GK108_05270</name>
</gene>
<dbReference type="Proteomes" id="UP000474175">
    <property type="component" value="Unassembled WGS sequence"/>
</dbReference>
<dbReference type="AlphaFoldDB" id="A0A6L9L183"/>
<evidence type="ECO:0000256" key="1">
    <source>
        <dbReference type="SAM" id="Phobius"/>
    </source>
</evidence>
<keyword evidence="1" id="KW-0472">Membrane</keyword>
<dbReference type="EMBL" id="JAAFZH010000002">
    <property type="protein sequence ID" value="NDU94275.1"/>
    <property type="molecule type" value="Genomic_DNA"/>
</dbReference>
<feature type="transmembrane region" description="Helical" evidence="1">
    <location>
        <begin position="7"/>
        <end position="27"/>
    </location>
</feature>